<dbReference type="AlphaFoldDB" id="A0A395I5H1"/>
<sequence length="299" mass="34270">MSSEQAEQEDEATDKIAQPPPLEVVFINVLNNFGVPCALVGDLALRVYGMSVAVRSIDLVLDDNIIPQAVYALHQRGFQPCRDPYCEASDIKDKYFLSSQHYHIPPSGPWKRGLFNPWRKSHLLEQVPGRIPLPDDLANVNNEAWMLTNSPLLPSPQADQLGGSPERWVGRWQIGVVIATPKAFIEQMFWHMLRDLRPNDAMYRSPWEQQLCKFAVWLKCQPTGFYPLCSDFRTLGGTILPTFLNMLLSPYEGHREAYDYFYSAQSDEFKRGHLSMSPRRGRKICQPVENYALAGEWYY</sequence>
<name>A0A395I5H1_ASPHC</name>
<dbReference type="InterPro" id="IPR043519">
    <property type="entry name" value="NT_sf"/>
</dbReference>
<gene>
    <name evidence="1" type="ORF">BO97DRAFT_475725</name>
</gene>
<dbReference type="RefSeq" id="XP_025554484.1">
    <property type="nucleotide sequence ID" value="XM_025700432.1"/>
</dbReference>
<keyword evidence="2" id="KW-1185">Reference proteome</keyword>
<accession>A0A395I5H1</accession>
<organism evidence="1 2">
    <name type="scientific">Aspergillus homomorphus (strain CBS 101889)</name>
    <dbReference type="NCBI Taxonomy" id="1450537"/>
    <lineage>
        <taxon>Eukaryota</taxon>
        <taxon>Fungi</taxon>
        <taxon>Dikarya</taxon>
        <taxon>Ascomycota</taxon>
        <taxon>Pezizomycotina</taxon>
        <taxon>Eurotiomycetes</taxon>
        <taxon>Eurotiomycetidae</taxon>
        <taxon>Eurotiales</taxon>
        <taxon>Aspergillaceae</taxon>
        <taxon>Aspergillus</taxon>
        <taxon>Aspergillus subgen. Circumdati</taxon>
    </lineage>
</organism>
<protein>
    <submittedName>
        <fullName evidence="1">Uncharacterized protein</fullName>
    </submittedName>
</protein>
<evidence type="ECO:0000313" key="2">
    <source>
        <dbReference type="Proteomes" id="UP000248961"/>
    </source>
</evidence>
<dbReference type="OrthoDB" id="4499271at2759"/>
<dbReference type="EMBL" id="KZ824271">
    <property type="protein sequence ID" value="RAL15330.1"/>
    <property type="molecule type" value="Genomic_DNA"/>
</dbReference>
<evidence type="ECO:0000313" key="1">
    <source>
        <dbReference type="EMBL" id="RAL15330.1"/>
    </source>
</evidence>
<dbReference type="Proteomes" id="UP000248961">
    <property type="component" value="Unassembled WGS sequence"/>
</dbReference>
<reference evidence="1 2" key="1">
    <citation type="submission" date="2018-02" db="EMBL/GenBank/DDBJ databases">
        <title>The genomes of Aspergillus section Nigri reveals drivers in fungal speciation.</title>
        <authorList>
            <consortium name="DOE Joint Genome Institute"/>
            <person name="Vesth T.C."/>
            <person name="Nybo J."/>
            <person name="Theobald S."/>
            <person name="Brandl J."/>
            <person name="Frisvad J.C."/>
            <person name="Nielsen K.F."/>
            <person name="Lyhne E.K."/>
            <person name="Kogle M.E."/>
            <person name="Kuo A."/>
            <person name="Riley R."/>
            <person name="Clum A."/>
            <person name="Nolan M."/>
            <person name="Lipzen A."/>
            <person name="Salamov A."/>
            <person name="Henrissat B."/>
            <person name="Wiebenga A."/>
            <person name="De vries R.P."/>
            <person name="Grigoriev I.V."/>
            <person name="Mortensen U.H."/>
            <person name="Andersen M.R."/>
            <person name="Baker S.E."/>
        </authorList>
    </citation>
    <scope>NUCLEOTIDE SEQUENCE [LARGE SCALE GENOMIC DNA]</scope>
    <source>
        <strain evidence="1 2">CBS 101889</strain>
    </source>
</reference>
<dbReference type="SUPFAM" id="SSF81301">
    <property type="entry name" value="Nucleotidyltransferase"/>
    <property type="match status" value="1"/>
</dbReference>
<dbReference type="VEuPathDB" id="FungiDB:BO97DRAFT_475725"/>
<dbReference type="GeneID" id="37204721"/>
<proteinExistence type="predicted"/>